<proteinExistence type="inferred from homology"/>
<dbReference type="Pfam" id="PF01381">
    <property type="entry name" value="HTH_3"/>
    <property type="match status" value="1"/>
</dbReference>
<dbReference type="SUPFAM" id="SSF47413">
    <property type="entry name" value="lambda repressor-like DNA-binding domains"/>
    <property type="match status" value="1"/>
</dbReference>
<dbReference type="InterPro" id="IPR010982">
    <property type="entry name" value="Lambda_DNA-bd_dom_sf"/>
</dbReference>
<dbReference type="Proteomes" id="UP000516230">
    <property type="component" value="Chromosome"/>
</dbReference>
<organism evidence="4 5">
    <name type="scientific">Streptomyces genisteinicus</name>
    <dbReference type="NCBI Taxonomy" id="2768068"/>
    <lineage>
        <taxon>Bacteria</taxon>
        <taxon>Bacillati</taxon>
        <taxon>Actinomycetota</taxon>
        <taxon>Actinomycetes</taxon>
        <taxon>Kitasatosporales</taxon>
        <taxon>Streptomycetaceae</taxon>
        <taxon>Streptomyces</taxon>
    </lineage>
</organism>
<name>A0A7H0HWF0_9ACTN</name>
<evidence type="ECO:0000313" key="5">
    <source>
        <dbReference type="Proteomes" id="UP000516230"/>
    </source>
</evidence>
<dbReference type="PROSITE" id="PS50943">
    <property type="entry name" value="HTH_CROC1"/>
    <property type="match status" value="1"/>
</dbReference>
<dbReference type="CDD" id="cd00093">
    <property type="entry name" value="HTH_XRE"/>
    <property type="match status" value="1"/>
</dbReference>
<keyword evidence="5" id="KW-1185">Reference proteome</keyword>
<dbReference type="InterPro" id="IPR010359">
    <property type="entry name" value="IrrE_HExxH"/>
</dbReference>
<dbReference type="Gene3D" id="1.10.10.2910">
    <property type="match status" value="1"/>
</dbReference>
<gene>
    <name evidence="4" type="ORF">IAG43_19395</name>
</gene>
<dbReference type="EMBL" id="CP060825">
    <property type="protein sequence ID" value="QNP64866.1"/>
    <property type="molecule type" value="Genomic_DNA"/>
</dbReference>
<evidence type="ECO:0000256" key="1">
    <source>
        <dbReference type="ARBA" id="ARBA00007227"/>
    </source>
</evidence>
<dbReference type="GO" id="GO:0003677">
    <property type="term" value="F:DNA binding"/>
    <property type="evidence" value="ECO:0007669"/>
    <property type="project" value="InterPro"/>
</dbReference>
<dbReference type="KEGG" id="sgj:IAG43_19395"/>
<dbReference type="Gene3D" id="1.10.260.40">
    <property type="entry name" value="lambda repressor-like DNA-binding domains"/>
    <property type="match status" value="1"/>
</dbReference>
<evidence type="ECO:0000256" key="2">
    <source>
        <dbReference type="SAM" id="MobiDB-lite"/>
    </source>
</evidence>
<reference evidence="4 5" key="1">
    <citation type="submission" date="2020-08" db="EMBL/GenBank/DDBJ databases">
        <title>A novel species.</title>
        <authorList>
            <person name="Gao J."/>
        </authorList>
    </citation>
    <scope>NUCLEOTIDE SEQUENCE [LARGE SCALE GENOMIC DNA]</scope>
    <source>
        <strain evidence="4 5">CRPJ-33</strain>
    </source>
</reference>
<accession>A0A7H0HWF0</accession>
<protein>
    <submittedName>
        <fullName evidence="4">ImmA/IrrE family metallo-endopeptidase</fullName>
    </submittedName>
</protein>
<feature type="region of interest" description="Disordered" evidence="2">
    <location>
        <begin position="1"/>
        <end position="22"/>
    </location>
</feature>
<evidence type="ECO:0000259" key="3">
    <source>
        <dbReference type="PROSITE" id="PS50943"/>
    </source>
</evidence>
<dbReference type="AlphaFoldDB" id="A0A7H0HWF0"/>
<evidence type="ECO:0000313" key="4">
    <source>
        <dbReference type="EMBL" id="QNP64866.1"/>
    </source>
</evidence>
<sequence>MGLTQGELAQAAGVSQPLVSQMQRGTRAVTADVLTRVAEATGTPMSFFEIDPVDLPADTLAFRKKAGTSPREVERVEATVREAYRVAARLMAETRVRRTPLPRAEGELSADDIEEFAARTRDALGLARDGVVGHVIRACEGAGIPVVPLVLVDAQGSGEEIVVGHSGVSCWRGIRDPLLVSYFSAGSGDRQRFTTAHELGHLVLHPARRGLVDALGAEAEAHRFAGAFLLPGPRAAEAFEGPLTLKDFAALKKRWGMSIQALINRAHDLGHVDAARRESLYKQLSARGWRTVEPVTVHPEQPSLMRAMLIRRYGEQPSLLPAAEDLALHPVLLRSLVPDVEPGAGPRRESAPVISLGERRVGRENRLRAL</sequence>
<dbReference type="InterPro" id="IPR052345">
    <property type="entry name" value="Rad_response_metalloprotease"/>
</dbReference>
<dbReference type="PANTHER" id="PTHR43236:SF1">
    <property type="entry name" value="BLL7220 PROTEIN"/>
    <property type="match status" value="1"/>
</dbReference>
<dbReference type="InterPro" id="IPR001387">
    <property type="entry name" value="Cro/C1-type_HTH"/>
</dbReference>
<feature type="domain" description="HTH cro/C1-type" evidence="3">
    <location>
        <begin position="2"/>
        <end position="48"/>
    </location>
</feature>
<dbReference type="Pfam" id="PF06114">
    <property type="entry name" value="Peptidase_M78"/>
    <property type="match status" value="1"/>
</dbReference>
<dbReference type="PANTHER" id="PTHR43236">
    <property type="entry name" value="ANTITOXIN HIGA1"/>
    <property type="match status" value="1"/>
</dbReference>
<comment type="similarity">
    <text evidence="1">Belongs to the short-chain fatty acyl-CoA assimilation regulator (ScfR) family.</text>
</comment>